<dbReference type="EMBL" id="QPFP01000021">
    <property type="protein sequence ID" value="TEB30842.1"/>
    <property type="molecule type" value="Genomic_DNA"/>
</dbReference>
<evidence type="ECO:0000313" key="1">
    <source>
        <dbReference type="EMBL" id="TEB30842.1"/>
    </source>
</evidence>
<organism evidence="1 2">
    <name type="scientific">Coprinellus micaceus</name>
    <name type="common">Glistening ink-cap mushroom</name>
    <name type="synonym">Coprinus micaceus</name>
    <dbReference type="NCBI Taxonomy" id="71717"/>
    <lineage>
        <taxon>Eukaryota</taxon>
        <taxon>Fungi</taxon>
        <taxon>Dikarya</taxon>
        <taxon>Basidiomycota</taxon>
        <taxon>Agaricomycotina</taxon>
        <taxon>Agaricomycetes</taxon>
        <taxon>Agaricomycetidae</taxon>
        <taxon>Agaricales</taxon>
        <taxon>Agaricineae</taxon>
        <taxon>Psathyrellaceae</taxon>
        <taxon>Coprinellus</taxon>
    </lineage>
</organism>
<keyword evidence="2" id="KW-1185">Reference proteome</keyword>
<dbReference type="AlphaFoldDB" id="A0A4Y7TB75"/>
<name>A0A4Y7TB75_COPMI</name>
<sequence length="214" mass="24967">MSCGEVLKTFLQSPADSCMRERVQLEDLCVATADWNNAMEDAFSLLVTSCYVETVKTYRIEQDCFQFEENSIYTAFPPSVFDPSRFPNMQTMMVTTIPPHFFHIDQRIMDPLLHGLDQLSRQGGGSKLRSLSLTFDYDIDDEEDEDDQIEGYDIRADLDALVEEDTWSRLDDILLRLGFSRLKSVTITFDFPPYKISLEDWRTPRRPFCRRWRG</sequence>
<gene>
    <name evidence="1" type="ORF">FA13DRAFT_498446</name>
</gene>
<protein>
    <submittedName>
        <fullName evidence="1">Uncharacterized protein</fullName>
    </submittedName>
</protein>
<dbReference type="Proteomes" id="UP000298030">
    <property type="component" value="Unassembled WGS sequence"/>
</dbReference>
<accession>A0A4Y7TB75</accession>
<evidence type="ECO:0000313" key="2">
    <source>
        <dbReference type="Proteomes" id="UP000298030"/>
    </source>
</evidence>
<reference evidence="1 2" key="1">
    <citation type="journal article" date="2019" name="Nat. Ecol. Evol.">
        <title>Megaphylogeny resolves global patterns of mushroom evolution.</title>
        <authorList>
            <person name="Varga T."/>
            <person name="Krizsan K."/>
            <person name="Foldi C."/>
            <person name="Dima B."/>
            <person name="Sanchez-Garcia M."/>
            <person name="Sanchez-Ramirez S."/>
            <person name="Szollosi G.J."/>
            <person name="Szarkandi J.G."/>
            <person name="Papp V."/>
            <person name="Albert L."/>
            <person name="Andreopoulos W."/>
            <person name="Angelini C."/>
            <person name="Antonin V."/>
            <person name="Barry K.W."/>
            <person name="Bougher N.L."/>
            <person name="Buchanan P."/>
            <person name="Buyck B."/>
            <person name="Bense V."/>
            <person name="Catcheside P."/>
            <person name="Chovatia M."/>
            <person name="Cooper J."/>
            <person name="Damon W."/>
            <person name="Desjardin D."/>
            <person name="Finy P."/>
            <person name="Geml J."/>
            <person name="Haridas S."/>
            <person name="Hughes K."/>
            <person name="Justo A."/>
            <person name="Karasinski D."/>
            <person name="Kautmanova I."/>
            <person name="Kiss B."/>
            <person name="Kocsube S."/>
            <person name="Kotiranta H."/>
            <person name="LaButti K.M."/>
            <person name="Lechner B.E."/>
            <person name="Liimatainen K."/>
            <person name="Lipzen A."/>
            <person name="Lukacs Z."/>
            <person name="Mihaltcheva S."/>
            <person name="Morgado L.N."/>
            <person name="Niskanen T."/>
            <person name="Noordeloos M.E."/>
            <person name="Ohm R.A."/>
            <person name="Ortiz-Santana B."/>
            <person name="Ovrebo C."/>
            <person name="Racz N."/>
            <person name="Riley R."/>
            <person name="Savchenko A."/>
            <person name="Shiryaev A."/>
            <person name="Soop K."/>
            <person name="Spirin V."/>
            <person name="Szebenyi C."/>
            <person name="Tomsovsky M."/>
            <person name="Tulloss R.E."/>
            <person name="Uehling J."/>
            <person name="Grigoriev I.V."/>
            <person name="Vagvolgyi C."/>
            <person name="Papp T."/>
            <person name="Martin F.M."/>
            <person name="Miettinen O."/>
            <person name="Hibbett D.S."/>
            <person name="Nagy L.G."/>
        </authorList>
    </citation>
    <scope>NUCLEOTIDE SEQUENCE [LARGE SCALE GENOMIC DNA]</scope>
    <source>
        <strain evidence="1 2">FP101781</strain>
    </source>
</reference>
<proteinExistence type="predicted"/>
<comment type="caution">
    <text evidence="1">The sequence shown here is derived from an EMBL/GenBank/DDBJ whole genome shotgun (WGS) entry which is preliminary data.</text>
</comment>